<dbReference type="EMBL" id="JRPH02000042">
    <property type="protein sequence ID" value="TLE02551.1"/>
    <property type="molecule type" value="Genomic_DNA"/>
</dbReference>
<dbReference type="InterPro" id="IPR003730">
    <property type="entry name" value="Cu_polyphenol_OxRdtase"/>
</dbReference>
<comment type="caution">
    <text evidence="10">The sequence shown here is derived from an EMBL/GenBank/DDBJ whole genome shotgun (WGS) entry which is preliminary data.</text>
</comment>
<evidence type="ECO:0000313" key="10">
    <source>
        <dbReference type="EMBL" id="TLE02551.1"/>
    </source>
</evidence>
<dbReference type="Proteomes" id="UP000029870">
    <property type="component" value="Unassembled WGS sequence"/>
</dbReference>
<evidence type="ECO:0000256" key="7">
    <source>
        <dbReference type="ARBA" id="ARBA00047989"/>
    </source>
</evidence>
<evidence type="ECO:0000256" key="2">
    <source>
        <dbReference type="ARBA" id="ARBA00007353"/>
    </source>
</evidence>
<evidence type="ECO:0000256" key="3">
    <source>
        <dbReference type="ARBA" id="ARBA00022679"/>
    </source>
</evidence>
<evidence type="ECO:0000256" key="9">
    <source>
        <dbReference type="ARBA" id="ARBA00049893"/>
    </source>
</evidence>
<dbReference type="CDD" id="cd16833">
    <property type="entry name" value="YfiH"/>
    <property type="match status" value="1"/>
</dbReference>
<dbReference type="AlphaFoldDB" id="A0A6D2C475"/>
<keyword evidence="3" id="KW-0808">Transferase</keyword>
<dbReference type="PANTHER" id="PTHR30616">
    <property type="entry name" value="UNCHARACTERIZED PROTEIN YFIH"/>
    <property type="match status" value="1"/>
</dbReference>
<protein>
    <submittedName>
        <fullName evidence="10">Laccase domain-containing protein</fullName>
    </submittedName>
</protein>
<evidence type="ECO:0000256" key="4">
    <source>
        <dbReference type="ARBA" id="ARBA00022723"/>
    </source>
</evidence>
<comment type="similarity">
    <text evidence="2">Belongs to the purine nucleoside phosphorylase YfiH/LACC1 family.</text>
</comment>
<dbReference type="GO" id="GO:0005507">
    <property type="term" value="F:copper ion binding"/>
    <property type="evidence" value="ECO:0007669"/>
    <property type="project" value="TreeGrafter"/>
</dbReference>
<reference evidence="10 11" key="1">
    <citation type="journal article" date="2014" name="Genome Announc.">
        <title>Draft genome sequences of eight enterohepatic helicobacter species isolated from both laboratory and wild rodents.</title>
        <authorList>
            <person name="Sheh A."/>
            <person name="Shen Z."/>
            <person name="Fox J.G."/>
        </authorList>
    </citation>
    <scope>NUCLEOTIDE SEQUENCE [LARGE SCALE GENOMIC DNA]</scope>
    <source>
        <strain evidence="10 11">Missouri</strain>
    </source>
</reference>
<accession>A0A6D2C475</accession>
<evidence type="ECO:0000256" key="6">
    <source>
        <dbReference type="ARBA" id="ARBA00022833"/>
    </source>
</evidence>
<dbReference type="SUPFAM" id="SSF64438">
    <property type="entry name" value="CNF1/YfiH-like putative cysteine hydrolases"/>
    <property type="match status" value="1"/>
</dbReference>
<dbReference type="GO" id="GO:0017061">
    <property type="term" value="F:S-methyl-5-thioadenosine phosphorylase activity"/>
    <property type="evidence" value="ECO:0007669"/>
    <property type="project" value="UniProtKB-EC"/>
</dbReference>
<gene>
    <name evidence="10" type="ORF">LS77_010110</name>
</gene>
<name>A0A6D2C475_9HELI</name>
<proteinExistence type="inferred from homology"/>
<keyword evidence="4" id="KW-0479">Metal-binding</keyword>
<dbReference type="PANTHER" id="PTHR30616:SF2">
    <property type="entry name" value="PURINE NUCLEOSIDE PHOSPHORYLASE LACC1"/>
    <property type="match status" value="1"/>
</dbReference>
<comment type="catalytic activity">
    <reaction evidence="8">
        <text>adenosine + phosphate = alpha-D-ribose 1-phosphate + adenine</text>
        <dbReference type="Rhea" id="RHEA:27642"/>
        <dbReference type="ChEBI" id="CHEBI:16335"/>
        <dbReference type="ChEBI" id="CHEBI:16708"/>
        <dbReference type="ChEBI" id="CHEBI:43474"/>
        <dbReference type="ChEBI" id="CHEBI:57720"/>
        <dbReference type="EC" id="2.4.2.1"/>
    </reaction>
    <physiologicalReaction direction="left-to-right" evidence="8">
        <dbReference type="Rhea" id="RHEA:27643"/>
    </physiologicalReaction>
</comment>
<sequence length="154" mass="17393">MGILIVLMSMVADCNPILVYAKSQNVFAVLHAGRLGVCSKILTHALMLFMRDYGVRTQDICIFIGASIRKCCYEIDKNLALQLIQNFGEKYVICENNSYKFDMIGLLCDEIESFGILLSQVEIYPSCSCCDESYFSYRRENVTGRFGLFASLCD</sequence>
<dbReference type="Pfam" id="PF02578">
    <property type="entry name" value="Cu-oxidase_4"/>
    <property type="match status" value="1"/>
</dbReference>
<dbReference type="GO" id="GO:0016787">
    <property type="term" value="F:hydrolase activity"/>
    <property type="evidence" value="ECO:0007669"/>
    <property type="project" value="UniProtKB-KW"/>
</dbReference>
<evidence type="ECO:0000256" key="8">
    <source>
        <dbReference type="ARBA" id="ARBA00048968"/>
    </source>
</evidence>
<evidence type="ECO:0000256" key="1">
    <source>
        <dbReference type="ARBA" id="ARBA00000553"/>
    </source>
</evidence>
<evidence type="ECO:0000313" key="11">
    <source>
        <dbReference type="Proteomes" id="UP000029870"/>
    </source>
</evidence>
<comment type="catalytic activity">
    <reaction evidence="9">
        <text>S-methyl-5'-thioadenosine + phosphate = 5-(methylsulfanyl)-alpha-D-ribose 1-phosphate + adenine</text>
        <dbReference type="Rhea" id="RHEA:11852"/>
        <dbReference type="ChEBI" id="CHEBI:16708"/>
        <dbReference type="ChEBI" id="CHEBI:17509"/>
        <dbReference type="ChEBI" id="CHEBI:43474"/>
        <dbReference type="ChEBI" id="CHEBI:58533"/>
        <dbReference type="EC" id="2.4.2.28"/>
    </reaction>
    <physiologicalReaction direction="left-to-right" evidence="9">
        <dbReference type="Rhea" id="RHEA:11853"/>
    </physiologicalReaction>
</comment>
<keyword evidence="6" id="KW-0862">Zinc</keyword>
<evidence type="ECO:0000256" key="5">
    <source>
        <dbReference type="ARBA" id="ARBA00022801"/>
    </source>
</evidence>
<keyword evidence="5" id="KW-0378">Hydrolase</keyword>
<dbReference type="InterPro" id="IPR011324">
    <property type="entry name" value="Cytotoxic_necrot_fac-like_cat"/>
</dbReference>
<dbReference type="Gene3D" id="3.60.140.10">
    <property type="entry name" value="CNF1/YfiH-like putative cysteine hydrolases"/>
    <property type="match status" value="1"/>
</dbReference>
<dbReference type="InterPro" id="IPR038371">
    <property type="entry name" value="Cu_polyphenol_OxRdtase_sf"/>
</dbReference>
<comment type="catalytic activity">
    <reaction evidence="7">
        <text>adenosine + H2O + H(+) = inosine + NH4(+)</text>
        <dbReference type="Rhea" id="RHEA:24408"/>
        <dbReference type="ChEBI" id="CHEBI:15377"/>
        <dbReference type="ChEBI" id="CHEBI:15378"/>
        <dbReference type="ChEBI" id="CHEBI:16335"/>
        <dbReference type="ChEBI" id="CHEBI:17596"/>
        <dbReference type="ChEBI" id="CHEBI:28938"/>
        <dbReference type="EC" id="3.5.4.4"/>
    </reaction>
    <physiologicalReaction direction="left-to-right" evidence="7">
        <dbReference type="Rhea" id="RHEA:24409"/>
    </physiologicalReaction>
</comment>
<comment type="catalytic activity">
    <reaction evidence="1">
        <text>inosine + phosphate = alpha-D-ribose 1-phosphate + hypoxanthine</text>
        <dbReference type="Rhea" id="RHEA:27646"/>
        <dbReference type="ChEBI" id="CHEBI:17368"/>
        <dbReference type="ChEBI" id="CHEBI:17596"/>
        <dbReference type="ChEBI" id="CHEBI:43474"/>
        <dbReference type="ChEBI" id="CHEBI:57720"/>
        <dbReference type="EC" id="2.4.2.1"/>
    </reaction>
    <physiologicalReaction direction="left-to-right" evidence="1">
        <dbReference type="Rhea" id="RHEA:27647"/>
    </physiologicalReaction>
</comment>
<organism evidence="10 11">
    <name type="scientific">Helicobacter bilis</name>
    <dbReference type="NCBI Taxonomy" id="37372"/>
    <lineage>
        <taxon>Bacteria</taxon>
        <taxon>Pseudomonadati</taxon>
        <taxon>Campylobacterota</taxon>
        <taxon>Epsilonproteobacteria</taxon>
        <taxon>Campylobacterales</taxon>
        <taxon>Helicobacteraceae</taxon>
        <taxon>Helicobacter</taxon>
    </lineage>
</organism>